<feature type="transmembrane region" description="Helical" evidence="1">
    <location>
        <begin position="218"/>
        <end position="241"/>
    </location>
</feature>
<name>A0A6M0RH29_9CYAN</name>
<reference evidence="2 3" key="1">
    <citation type="journal article" date="2020" name="Microb. Ecol.">
        <title>Ecogenomics of the Marine Benthic Filamentous Cyanobacterium Adonisia.</title>
        <authorList>
            <person name="Walter J.M."/>
            <person name="Coutinho F.H."/>
            <person name="Leomil L."/>
            <person name="Hargreaves P.I."/>
            <person name="Campeao M.E."/>
            <person name="Vieira V.V."/>
            <person name="Silva B.S."/>
            <person name="Fistarol G.O."/>
            <person name="Salomon P.S."/>
            <person name="Sawabe T."/>
            <person name="Mino S."/>
            <person name="Hosokawa M."/>
            <person name="Miyashita H."/>
            <person name="Maruyama F."/>
            <person name="van Verk M.C."/>
            <person name="Dutilh B.E."/>
            <person name="Thompson C.C."/>
            <person name="Thompson F.L."/>
        </authorList>
    </citation>
    <scope>NUCLEOTIDE SEQUENCE [LARGE SCALE GENOMIC DNA]</scope>
    <source>
        <strain evidence="2 3">CCMR0081</strain>
    </source>
</reference>
<keyword evidence="1" id="KW-0812">Transmembrane</keyword>
<evidence type="ECO:0000313" key="2">
    <source>
        <dbReference type="EMBL" id="NEZ55459.1"/>
    </source>
</evidence>
<comment type="caution">
    <text evidence="2">The sequence shown here is derived from an EMBL/GenBank/DDBJ whole genome shotgun (WGS) entry which is preliminary data.</text>
</comment>
<organism evidence="2 3">
    <name type="scientific">Adonisia turfae CCMR0081</name>
    <dbReference type="NCBI Taxonomy" id="2292702"/>
    <lineage>
        <taxon>Bacteria</taxon>
        <taxon>Bacillati</taxon>
        <taxon>Cyanobacteriota</taxon>
        <taxon>Adonisia</taxon>
        <taxon>Adonisia turfae</taxon>
    </lineage>
</organism>
<keyword evidence="1" id="KW-1133">Transmembrane helix</keyword>
<feature type="transmembrane region" description="Helical" evidence="1">
    <location>
        <begin position="180"/>
        <end position="197"/>
    </location>
</feature>
<dbReference type="EMBL" id="QXHD01000004">
    <property type="protein sequence ID" value="NEZ55459.1"/>
    <property type="molecule type" value="Genomic_DNA"/>
</dbReference>
<keyword evidence="1" id="KW-0472">Membrane</keyword>
<dbReference type="Proteomes" id="UP000481033">
    <property type="component" value="Unassembled WGS sequence"/>
</dbReference>
<dbReference type="AlphaFoldDB" id="A0A6M0RH29"/>
<feature type="transmembrane region" description="Helical" evidence="1">
    <location>
        <begin position="253"/>
        <end position="273"/>
    </location>
</feature>
<evidence type="ECO:0000313" key="3">
    <source>
        <dbReference type="Proteomes" id="UP000481033"/>
    </source>
</evidence>
<feature type="transmembrane region" description="Helical" evidence="1">
    <location>
        <begin position="340"/>
        <end position="360"/>
    </location>
</feature>
<evidence type="ECO:0000256" key="1">
    <source>
        <dbReference type="SAM" id="Phobius"/>
    </source>
</evidence>
<feature type="transmembrane region" description="Helical" evidence="1">
    <location>
        <begin position="83"/>
        <end position="101"/>
    </location>
</feature>
<sequence>MTISAIQKKPINWWVWVLGVDFLLILNTGIYKYLPDFSARGYLGHFLLWGENNLAVWWSSINLFVVGCLAYEVSCHLRVKTRSAWWVLAILFIALSADELGSFHERVGGWFNLLPYAIAAVALLTYALILLFREKQSRFSATCILLGFTIFGLVAVQEYFEHALEWPYWLSGIRVAMEEGSELVGMFLCLLALVRQRQNYLSSSSLMVVVPNPWRMKFLSLILLAGTAFHFVISLYVVSALTASDFIFRGNPAIYYPSMVAFLLFCALIWCYLEPISDRHLPWLMLSIYFLICSMLIIDPINWFGISTQFYLLYFVQIVVIGLGLFYADRNVKTVNYNFLRPLSILVGLSLIGVMVRGIFIQHLLSGFLYYGLYESLAAKKLGAHQRADFGHS</sequence>
<feature type="transmembrane region" description="Helical" evidence="1">
    <location>
        <begin position="310"/>
        <end position="328"/>
    </location>
</feature>
<protein>
    <submittedName>
        <fullName evidence="2">Uncharacterized protein</fullName>
    </submittedName>
</protein>
<feature type="transmembrane region" description="Helical" evidence="1">
    <location>
        <begin position="113"/>
        <end position="132"/>
    </location>
</feature>
<gene>
    <name evidence="2" type="ORF">DXZ20_07160</name>
</gene>
<proteinExistence type="predicted"/>
<dbReference type="RefSeq" id="WP_163697329.1">
    <property type="nucleotide sequence ID" value="NZ_QXHD01000004.1"/>
</dbReference>
<feature type="transmembrane region" description="Helical" evidence="1">
    <location>
        <begin position="54"/>
        <end position="71"/>
    </location>
</feature>
<keyword evidence="3" id="KW-1185">Reference proteome</keyword>
<feature type="transmembrane region" description="Helical" evidence="1">
    <location>
        <begin position="12"/>
        <end position="34"/>
    </location>
</feature>
<accession>A0A6M0RH29</accession>
<feature type="transmembrane region" description="Helical" evidence="1">
    <location>
        <begin position="280"/>
        <end position="298"/>
    </location>
</feature>
<feature type="transmembrane region" description="Helical" evidence="1">
    <location>
        <begin position="139"/>
        <end position="160"/>
    </location>
</feature>